<dbReference type="InterPro" id="IPR000073">
    <property type="entry name" value="AB_hydrolase_1"/>
</dbReference>
<dbReference type="GO" id="GO:0016020">
    <property type="term" value="C:membrane"/>
    <property type="evidence" value="ECO:0007669"/>
    <property type="project" value="TreeGrafter"/>
</dbReference>
<dbReference type="SUPFAM" id="SSF53474">
    <property type="entry name" value="alpha/beta-Hydrolases"/>
    <property type="match status" value="1"/>
</dbReference>
<evidence type="ECO:0000256" key="1">
    <source>
        <dbReference type="SAM" id="MobiDB-lite"/>
    </source>
</evidence>
<proteinExistence type="predicted"/>
<keyword evidence="4" id="KW-1185">Reference proteome</keyword>
<evidence type="ECO:0000313" key="3">
    <source>
        <dbReference type="EMBL" id="KAI1875246.1"/>
    </source>
</evidence>
<feature type="compositionally biased region" description="Low complexity" evidence="1">
    <location>
        <begin position="9"/>
        <end position="58"/>
    </location>
</feature>
<evidence type="ECO:0000313" key="4">
    <source>
        <dbReference type="Proteomes" id="UP000829685"/>
    </source>
</evidence>
<dbReference type="Proteomes" id="UP000829685">
    <property type="component" value="Unassembled WGS sequence"/>
</dbReference>
<dbReference type="PANTHER" id="PTHR43798:SF33">
    <property type="entry name" value="HYDROLASE, PUTATIVE (AFU_ORTHOLOGUE AFUA_2G14860)-RELATED"/>
    <property type="match status" value="1"/>
</dbReference>
<accession>A0A9P9WQW6</accession>
<dbReference type="InterPro" id="IPR050266">
    <property type="entry name" value="AB_hydrolase_sf"/>
</dbReference>
<dbReference type="EMBL" id="JAFIMR010000008">
    <property type="protein sequence ID" value="KAI1875246.1"/>
    <property type="molecule type" value="Genomic_DNA"/>
</dbReference>
<evidence type="ECO:0000259" key="2">
    <source>
        <dbReference type="Pfam" id="PF12697"/>
    </source>
</evidence>
<name>A0A9P9WQW6_9PEZI</name>
<organism evidence="3 4">
    <name type="scientific">Neoarthrinium moseri</name>
    <dbReference type="NCBI Taxonomy" id="1658444"/>
    <lineage>
        <taxon>Eukaryota</taxon>
        <taxon>Fungi</taxon>
        <taxon>Dikarya</taxon>
        <taxon>Ascomycota</taxon>
        <taxon>Pezizomycotina</taxon>
        <taxon>Sordariomycetes</taxon>
        <taxon>Xylariomycetidae</taxon>
        <taxon>Amphisphaeriales</taxon>
        <taxon>Apiosporaceae</taxon>
        <taxon>Neoarthrinium</taxon>
    </lineage>
</organism>
<dbReference type="Gene3D" id="3.40.50.1820">
    <property type="entry name" value="alpha/beta hydrolase"/>
    <property type="match status" value="1"/>
</dbReference>
<dbReference type="InterPro" id="IPR029058">
    <property type="entry name" value="AB_hydrolase_fold"/>
</dbReference>
<dbReference type="PANTHER" id="PTHR43798">
    <property type="entry name" value="MONOACYLGLYCEROL LIPASE"/>
    <property type="match status" value="1"/>
</dbReference>
<protein>
    <recommendedName>
        <fullName evidence="2">AB hydrolase-1 domain-containing protein</fullName>
    </recommendedName>
</protein>
<dbReference type="Pfam" id="PF12697">
    <property type="entry name" value="Abhydrolase_6"/>
    <property type="match status" value="1"/>
</dbReference>
<dbReference type="OrthoDB" id="8119704at2759"/>
<feature type="domain" description="AB hydrolase-1" evidence="2">
    <location>
        <begin position="83"/>
        <end position="272"/>
    </location>
</feature>
<comment type="caution">
    <text evidence="3">The sequence shown here is derived from an EMBL/GenBank/DDBJ whole genome shotgun (WGS) entry which is preliminary data.</text>
</comment>
<dbReference type="AlphaFoldDB" id="A0A9P9WQW6"/>
<sequence length="335" mass="37230">MKRMASAKSSGPSSSGSMTSRSRGGTETSNDSVVSSRAASVAESSWSTTSRVTSSTETDASPTDPPKELWFKTLNPYAPVTVVMLHLLFSSHLEWAHVWPKLTEYHLLIPDMPHHSRSRSIKPFSFALAADLIADMIRKHAHGGRAHLVGISTGGFVCQELVRRHPDVAISVFASGCSPLRDFWLNMSKRPKLIHLGLLAMLHTPNNMFLKVSGWSPELQNNDLVKEVKRNTTSRLSERGNSDTAAFQQEAVQEVATKGVRICLVAGGKQDDFEGTRNTGRDYRTLGTGEAQQSRAYIVREAIHAWNLQYPELYAKGIQAWIEKWQMPPEFELLE</sequence>
<feature type="region of interest" description="Disordered" evidence="1">
    <location>
        <begin position="1"/>
        <end position="66"/>
    </location>
</feature>
<reference evidence="3" key="1">
    <citation type="submission" date="2021-03" db="EMBL/GenBank/DDBJ databases">
        <title>Revisited historic fungal species revealed as producer of novel bioactive compounds through whole genome sequencing and comparative genomics.</title>
        <authorList>
            <person name="Vignolle G.A."/>
            <person name="Hochenegger N."/>
            <person name="Mach R.L."/>
            <person name="Mach-Aigner A.R."/>
            <person name="Javad Rahimi M."/>
            <person name="Salim K.A."/>
            <person name="Chan C.M."/>
            <person name="Lim L.B.L."/>
            <person name="Cai F."/>
            <person name="Druzhinina I.S."/>
            <person name="U'Ren J.M."/>
            <person name="Derntl C."/>
        </authorList>
    </citation>
    <scope>NUCLEOTIDE SEQUENCE</scope>
    <source>
        <strain evidence="3">TUCIM 5799</strain>
    </source>
</reference>
<gene>
    <name evidence="3" type="ORF">JX265_004304</name>
</gene>